<evidence type="ECO:0000259" key="4">
    <source>
        <dbReference type="PROSITE" id="PS50009"/>
    </source>
</evidence>
<reference evidence="6" key="1">
    <citation type="submission" date="2020-05" db="EMBL/GenBank/DDBJ databases">
        <title>Phylogenomic resolution of chytrid fungi.</title>
        <authorList>
            <person name="Stajich J.E."/>
            <person name="Amses K."/>
            <person name="Simmons R."/>
            <person name="Seto K."/>
            <person name="Myers J."/>
            <person name="Bonds A."/>
            <person name="Quandt C.A."/>
            <person name="Barry K."/>
            <person name="Liu P."/>
            <person name="Grigoriev I."/>
            <person name="Longcore J.E."/>
            <person name="James T.Y."/>
        </authorList>
    </citation>
    <scope>NUCLEOTIDE SEQUENCE</scope>
    <source>
        <strain evidence="6">JEL0513</strain>
    </source>
</reference>
<organism evidence="6 7">
    <name type="scientific">Physocladia obscura</name>
    <dbReference type="NCBI Taxonomy" id="109957"/>
    <lineage>
        <taxon>Eukaryota</taxon>
        <taxon>Fungi</taxon>
        <taxon>Fungi incertae sedis</taxon>
        <taxon>Chytridiomycota</taxon>
        <taxon>Chytridiomycota incertae sedis</taxon>
        <taxon>Chytridiomycetes</taxon>
        <taxon>Chytridiales</taxon>
        <taxon>Chytriomycetaceae</taxon>
        <taxon>Physocladia</taxon>
    </lineage>
</organism>
<gene>
    <name evidence="6" type="primary">RALGPS2_2</name>
    <name evidence="6" type="ORF">HK100_002381</name>
</gene>
<dbReference type="GO" id="GO:0007265">
    <property type="term" value="P:Ras protein signal transduction"/>
    <property type="evidence" value="ECO:0007669"/>
    <property type="project" value="TreeGrafter"/>
</dbReference>
<dbReference type="InterPro" id="IPR000651">
    <property type="entry name" value="Ras-like_Gua-exchang_fac_N"/>
</dbReference>
<evidence type="ECO:0000256" key="2">
    <source>
        <dbReference type="PROSITE-ProRule" id="PRU00168"/>
    </source>
</evidence>
<sequence>MAAIEFGDERRDGLGEILQVFSDSIMQLGIPTNRLENESDIKSDNNSGSFKSSDEKNINNAGSGESISEIVPALVLAFTAAGSSLAHTTQLVAALSPCIDCPPLAPWQLTLFRDQTLEARRNFAKLKIDFANLCKDLVSKGGDAHADSSTTTMLEERTFRVGRLIFTLWDTFKLICKEKAANHAKIKLSYSVHEISVTEFFKDMQTIAKSFVRSSVLETSNVISSASRLMYMFDAMPDASLYDISNNIFLLDIALQELACAIVAVAASQTASTDIQKCVESILKILAEIQLVIRSEKFLQSKGRIETSKPEIKSPKIKPMDFVKLKNIMEPVPSIPTYSVTNKKNMKNSELSAEITDYCKAKFRINSNAVIYSTKNDGSRQLVAATIAELISQILPWNNDLEDLNLRKAVLQAYSTFISPLELLRFLIARFKSFVVFPNDIRDDNLIDLYSVQVMEPARRVLLTFLIELVQCDCSGFAKSNAPACYKLFSEFIEYCQVILVQPLELYLVQKLGNIIEGCLNSANLSAVPVVYSERIDSLKFSSGLNENTNKPVHILLFCTSPETIAEQLALIDAEIYIKITRSEFLHPERKENSKTINLQAFQQRFNFVVGLVSTAIINYETPKARAKMITHFIKVAQHSIAIMSILSAIAITSALTSSSIHRLKTTWKKVEPGTVESLNELSAIFSPKSNFSVMRAMILRAAAERRPCIPYLGFFSHDVIFIKESHDPELDGKVNLTRLIQLSRIVDLALGFQRYNNAGGGDATGYMEIKKDLGLREMLIVQKGLNITQSKQYAASLVIEGNPAKRPIAI</sequence>
<dbReference type="GO" id="GO:0005886">
    <property type="term" value="C:plasma membrane"/>
    <property type="evidence" value="ECO:0007669"/>
    <property type="project" value="TreeGrafter"/>
</dbReference>
<dbReference type="PROSITE" id="PS50009">
    <property type="entry name" value="RASGEF_CAT"/>
    <property type="match status" value="1"/>
</dbReference>
<evidence type="ECO:0000256" key="3">
    <source>
        <dbReference type="SAM" id="MobiDB-lite"/>
    </source>
</evidence>
<feature type="region of interest" description="Disordered" evidence="3">
    <location>
        <begin position="36"/>
        <end position="57"/>
    </location>
</feature>
<dbReference type="Gene3D" id="1.20.870.10">
    <property type="entry name" value="Son of sevenless (SoS) protein Chain: S domain 1"/>
    <property type="match status" value="1"/>
</dbReference>
<dbReference type="GO" id="GO:0005085">
    <property type="term" value="F:guanyl-nucleotide exchange factor activity"/>
    <property type="evidence" value="ECO:0007669"/>
    <property type="project" value="UniProtKB-KW"/>
</dbReference>
<dbReference type="InterPro" id="IPR001895">
    <property type="entry name" value="RASGEF_cat_dom"/>
</dbReference>
<dbReference type="InterPro" id="IPR036964">
    <property type="entry name" value="RASGEF_cat_dom_sf"/>
</dbReference>
<comment type="caution">
    <text evidence="6">The sequence shown here is derived from an EMBL/GenBank/DDBJ whole genome shotgun (WGS) entry which is preliminary data.</text>
</comment>
<dbReference type="Pfam" id="PF00617">
    <property type="entry name" value="RasGEF"/>
    <property type="match status" value="1"/>
</dbReference>
<dbReference type="PANTHER" id="PTHR23113:SF363">
    <property type="entry name" value="PROTEIN SON OF SEVENLESS"/>
    <property type="match status" value="1"/>
</dbReference>
<dbReference type="SMART" id="SM00147">
    <property type="entry name" value="RasGEF"/>
    <property type="match status" value="1"/>
</dbReference>
<dbReference type="PANTHER" id="PTHR23113">
    <property type="entry name" value="GUANINE NUCLEOTIDE EXCHANGE FACTOR"/>
    <property type="match status" value="1"/>
</dbReference>
<feature type="domain" description="Ras-GEF" evidence="4">
    <location>
        <begin position="561"/>
        <end position="791"/>
    </location>
</feature>
<dbReference type="Proteomes" id="UP001211907">
    <property type="component" value="Unassembled WGS sequence"/>
</dbReference>
<dbReference type="SUPFAM" id="SSF48366">
    <property type="entry name" value="Ras GEF"/>
    <property type="match status" value="1"/>
</dbReference>
<name>A0AAD5SVU7_9FUNG</name>
<dbReference type="Gene3D" id="1.10.840.10">
    <property type="entry name" value="Ras guanine-nucleotide exchange factors catalytic domain"/>
    <property type="match status" value="1"/>
</dbReference>
<evidence type="ECO:0000313" key="6">
    <source>
        <dbReference type="EMBL" id="KAJ3112309.1"/>
    </source>
</evidence>
<dbReference type="PROSITE" id="PS50212">
    <property type="entry name" value="RASGEF_NTER"/>
    <property type="match status" value="1"/>
</dbReference>
<keyword evidence="1 2" id="KW-0344">Guanine-nucleotide releasing factor</keyword>
<protein>
    <submittedName>
        <fullName evidence="6">RasGEF</fullName>
    </submittedName>
</protein>
<accession>A0AAD5SVU7</accession>
<feature type="domain" description="N-terminal Ras-GEF" evidence="5">
    <location>
        <begin position="378"/>
        <end position="516"/>
    </location>
</feature>
<evidence type="ECO:0000313" key="7">
    <source>
        <dbReference type="Proteomes" id="UP001211907"/>
    </source>
</evidence>
<evidence type="ECO:0000259" key="5">
    <source>
        <dbReference type="PROSITE" id="PS50212"/>
    </source>
</evidence>
<evidence type="ECO:0000256" key="1">
    <source>
        <dbReference type="ARBA" id="ARBA00022658"/>
    </source>
</evidence>
<dbReference type="AlphaFoldDB" id="A0AAD5SVU7"/>
<dbReference type="EMBL" id="JADGJH010001556">
    <property type="protein sequence ID" value="KAJ3112309.1"/>
    <property type="molecule type" value="Genomic_DNA"/>
</dbReference>
<keyword evidence="7" id="KW-1185">Reference proteome</keyword>
<dbReference type="InterPro" id="IPR023578">
    <property type="entry name" value="Ras_GEF_dom_sf"/>
</dbReference>
<proteinExistence type="predicted"/>
<dbReference type="InterPro" id="IPR008937">
    <property type="entry name" value="Ras-like_GEF"/>
</dbReference>